<keyword evidence="3 8" id="KW-0808">Transferase</keyword>
<dbReference type="RefSeq" id="WP_170856649.1">
    <property type="nucleotide sequence ID" value="NZ_FNOT01000002.1"/>
</dbReference>
<dbReference type="STRING" id="1137993.SAMN05660209_01041"/>
<keyword evidence="2" id="KW-0762">Sugar transport</keyword>
<organism evidence="8 9">
    <name type="scientific">Geodermatophilus africanus</name>
    <dbReference type="NCBI Taxonomy" id="1137993"/>
    <lineage>
        <taxon>Bacteria</taxon>
        <taxon>Bacillati</taxon>
        <taxon>Actinomycetota</taxon>
        <taxon>Actinomycetes</taxon>
        <taxon>Geodermatophilales</taxon>
        <taxon>Geodermatophilaceae</taxon>
        <taxon>Geodermatophilus</taxon>
    </lineage>
</organism>
<dbReference type="PANTHER" id="PTHR30175:SF1">
    <property type="entry name" value="PTS SYSTEM ARBUTIN-, CELLOBIOSE-, AND SALICIN-SPECIFIC EIIBC COMPONENT-RELATED"/>
    <property type="match status" value="1"/>
</dbReference>
<dbReference type="GO" id="GO:0009401">
    <property type="term" value="P:phosphoenolpyruvate-dependent sugar phosphotransferase system"/>
    <property type="evidence" value="ECO:0007669"/>
    <property type="project" value="UniProtKB-KW"/>
</dbReference>
<accession>A0A1H3DNR1</accession>
<evidence type="ECO:0000313" key="8">
    <source>
        <dbReference type="EMBL" id="SDX67279.1"/>
    </source>
</evidence>
<evidence type="ECO:0000256" key="1">
    <source>
        <dbReference type="ARBA" id="ARBA00022448"/>
    </source>
</evidence>
<dbReference type="EMBL" id="FNOT01000002">
    <property type="protein sequence ID" value="SDX67279.1"/>
    <property type="molecule type" value="Genomic_DNA"/>
</dbReference>
<dbReference type="InterPro" id="IPR018113">
    <property type="entry name" value="PTrfase_EIIB_Cys"/>
</dbReference>
<evidence type="ECO:0000256" key="3">
    <source>
        <dbReference type="ARBA" id="ARBA00022679"/>
    </source>
</evidence>
<dbReference type="InterPro" id="IPR036878">
    <property type="entry name" value="Glu_permease_IIB"/>
</dbReference>
<evidence type="ECO:0000256" key="5">
    <source>
        <dbReference type="ARBA" id="ARBA00022777"/>
    </source>
</evidence>
<feature type="domain" description="PTS EIIB type-1" evidence="7">
    <location>
        <begin position="3"/>
        <end position="81"/>
    </location>
</feature>
<dbReference type="GO" id="GO:0008982">
    <property type="term" value="F:protein-N(PI)-phosphohistidine-sugar phosphotransferase activity"/>
    <property type="evidence" value="ECO:0007669"/>
    <property type="project" value="InterPro"/>
</dbReference>
<evidence type="ECO:0000256" key="2">
    <source>
        <dbReference type="ARBA" id="ARBA00022597"/>
    </source>
</evidence>
<dbReference type="PANTHER" id="PTHR30175">
    <property type="entry name" value="PHOSPHOTRANSFERASE SYSTEM TRANSPORT PROTEIN"/>
    <property type="match status" value="1"/>
</dbReference>
<name>A0A1H3DNR1_9ACTN</name>
<feature type="active site" description="Phosphocysteine intermediate; for EIIB activity" evidence="6">
    <location>
        <position position="25"/>
    </location>
</feature>
<evidence type="ECO:0000256" key="6">
    <source>
        <dbReference type="PROSITE-ProRule" id="PRU00421"/>
    </source>
</evidence>
<dbReference type="Proteomes" id="UP000198921">
    <property type="component" value="Unassembled WGS sequence"/>
</dbReference>
<dbReference type="InterPro" id="IPR050558">
    <property type="entry name" value="PTS_Sugar-Specific_Components"/>
</dbReference>
<dbReference type="CDD" id="cd00212">
    <property type="entry name" value="PTS_IIB_glc"/>
    <property type="match status" value="1"/>
</dbReference>
<evidence type="ECO:0000313" key="9">
    <source>
        <dbReference type="Proteomes" id="UP000198921"/>
    </source>
</evidence>
<keyword evidence="4" id="KW-0598">Phosphotransferase system</keyword>
<dbReference type="Gene3D" id="3.30.1360.60">
    <property type="entry name" value="Glucose permease domain IIB"/>
    <property type="match status" value="1"/>
</dbReference>
<dbReference type="SUPFAM" id="SSF55604">
    <property type="entry name" value="Glucose permease domain IIB"/>
    <property type="match status" value="1"/>
</dbReference>
<reference evidence="9" key="1">
    <citation type="submission" date="2016-10" db="EMBL/GenBank/DDBJ databases">
        <authorList>
            <person name="Varghese N."/>
            <person name="Submissions S."/>
        </authorList>
    </citation>
    <scope>NUCLEOTIDE SEQUENCE [LARGE SCALE GENOMIC DNA]</scope>
    <source>
        <strain evidence="9">DSM 45422</strain>
    </source>
</reference>
<protein>
    <submittedName>
        <fullName evidence="8">Phosphotransferase system IIB components</fullName>
    </submittedName>
</protein>
<dbReference type="AlphaFoldDB" id="A0A1H3DNR1"/>
<keyword evidence="5" id="KW-0418">Kinase</keyword>
<dbReference type="GO" id="GO:0016301">
    <property type="term" value="F:kinase activity"/>
    <property type="evidence" value="ECO:0007669"/>
    <property type="project" value="UniProtKB-KW"/>
</dbReference>
<sequence length="81" mass="8412">MTTPDPRDVLAFVGGADNVAALTHCWARLRFTLRDDAAVDEPALTALPGVVMVIHQGGELHVALRSGVAQAHDAVAALLGT</sequence>
<dbReference type="PROSITE" id="PS51098">
    <property type="entry name" value="PTS_EIIB_TYPE_1"/>
    <property type="match status" value="1"/>
</dbReference>
<keyword evidence="9" id="KW-1185">Reference proteome</keyword>
<keyword evidence="1" id="KW-0813">Transport</keyword>
<evidence type="ECO:0000256" key="4">
    <source>
        <dbReference type="ARBA" id="ARBA00022683"/>
    </source>
</evidence>
<evidence type="ECO:0000259" key="7">
    <source>
        <dbReference type="PROSITE" id="PS51098"/>
    </source>
</evidence>
<proteinExistence type="predicted"/>
<dbReference type="Pfam" id="PF00367">
    <property type="entry name" value="PTS_EIIB"/>
    <property type="match status" value="1"/>
</dbReference>
<gene>
    <name evidence="8" type="ORF">SAMN05660209_01041</name>
</gene>
<dbReference type="InterPro" id="IPR001996">
    <property type="entry name" value="PTS_IIB_1"/>
</dbReference>